<proteinExistence type="predicted"/>
<dbReference type="Gene3D" id="2.30.30.350">
    <property type="entry name" value="mobile metagenome of vibrio cholerae. Integron cassette protein vch_cass4"/>
    <property type="match status" value="1"/>
</dbReference>
<dbReference type="EMBL" id="FOVF01000018">
    <property type="protein sequence ID" value="SFN38279.1"/>
    <property type="molecule type" value="Genomic_DNA"/>
</dbReference>
<protein>
    <recommendedName>
        <fullName evidence="2">DUF3601 domain-containing protein</fullName>
    </recommendedName>
</protein>
<reference evidence="3 4" key="1">
    <citation type="submission" date="2016-10" db="EMBL/GenBank/DDBJ databases">
        <authorList>
            <person name="de Groot N.N."/>
        </authorList>
    </citation>
    <scope>NUCLEOTIDE SEQUENCE [LARGE SCALE GENOMIC DNA]</scope>
    <source>
        <strain evidence="3 4">CGMCC 1.7659</strain>
    </source>
</reference>
<feature type="region of interest" description="Disordered" evidence="1">
    <location>
        <begin position="1"/>
        <end position="24"/>
    </location>
</feature>
<evidence type="ECO:0000259" key="2">
    <source>
        <dbReference type="Pfam" id="PF12208"/>
    </source>
</evidence>
<evidence type="ECO:0000313" key="3">
    <source>
        <dbReference type="EMBL" id="SFN38279.1"/>
    </source>
</evidence>
<dbReference type="OrthoDB" id="7597336at2"/>
<dbReference type="AlphaFoldDB" id="A0A1I4YL48"/>
<name>A0A1I4YL48_9GAMM</name>
<feature type="domain" description="DUF3601" evidence="2">
    <location>
        <begin position="25"/>
        <end position="98"/>
    </location>
</feature>
<organism evidence="3 4">
    <name type="scientific">Dokdonella immobilis</name>
    <dbReference type="NCBI Taxonomy" id="578942"/>
    <lineage>
        <taxon>Bacteria</taxon>
        <taxon>Pseudomonadati</taxon>
        <taxon>Pseudomonadota</taxon>
        <taxon>Gammaproteobacteria</taxon>
        <taxon>Lysobacterales</taxon>
        <taxon>Rhodanobacteraceae</taxon>
        <taxon>Dokdonella</taxon>
    </lineage>
</organism>
<keyword evidence="4" id="KW-1185">Reference proteome</keyword>
<evidence type="ECO:0000313" key="4">
    <source>
        <dbReference type="Proteomes" id="UP000198575"/>
    </source>
</evidence>
<accession>A0A1I4YL48</accession>
<evidence type="ECO:0000256" key="1">
    <source>
        <dbReference type="SAM" id="MobiDB-lite"/>
    </source>
</evidence>
<dbReference type="InterPro" id="IPR022020">
    <property type="entry name" value="DUF3601"/>
</dbReference>
<sequence>MFGPKPKGFWGGVRAPNAGSDHDSLRAGRKYRVIREFRDYDHQLHPVGETWEFCGFNFVPYDDGMSFFVSPDGKQEWHLRLQWRPEGQGAVLDNLAEYISPDEA</sequence>
<dbReference type="Pfam" id="PF12208">
    <property type="entry name" value="DUF3601"/>
    <property type="match status" value="1"/>
</dbReference>
<dbReference type="Proteomes" id="UP000198575">
    <property type="component" value="Unassembled WGS sequence"/>
</dbReference>
<gene>
    <name evidence="3" type="ORF">SAMN05216289_1185</name>
</gene>